<protein>
    <submittedName>
        <fullName evidence="1">Uncharacterized protein</fullName>
    </submittedName>
</protein>
<evidence type="ECO:0000313" key="1">
    <source>
        <dbReference type="EMBL" id="CAA9471529.1"/>
    </source>
</evidence>
<sequence length="42" mass="4267">MSTRCTSSRRATVIDGSAEVTVIACSIAAMFARIACAISSGT</sequence>
<proteinExistence type="predicted"/>
<dbReference type="AlphaFoldDB" id="A0A6J4RKT6"/>
<gene>
    <name evidence="1" type="ORF">AVDCRST_MAG67-63</name>
</gene>
<organism evidence="1">
    <name type="scientific">uncultured Solirubrobacteraceae bacterium</name>
    <dbReference type="NCBI Taxonomy" id="1162706"/>
    <lineage>
        <taxon>Bacteria</taxon>
        <taxon>Bacillati</taxon>
        <taxon>Actinomycetota</taxon>
        <taxon>Thermoleophilia</taxon>
        <taxon>Solirubrobacterales</taxon>
        <taxon>Solirubrobacteraceae</taxon>
        <taxon>environmental samples</taxon>
    </lineage>
</organism>
<accession>A0A6J4RKT6</accession>
<reference evidence="1" key="1">
    <citation type="submission" date="2020-02" db="EMBL/GenBank/DDBJ databases">
        <authorList>
            <person name="Meier V. D."/>
        </authorList>
    </citation>
    <scope>NUCLEOTIDE SEQUENCE</scope>
    <source>
        <strain evidence="1">AVDCRST_MAG67</strain>
    </source>
</reference>
<dbReference type="EMBL" id="CADCVQ010000006">
    <property type="protein sequence ID" value="CAA9471529.1"/>
    <property type="molecule type" value="Genomic_DNA"/>
</dbReference>
<name>A0A6J4RKT6_9ACTN</name>